<dbReference type="Proteomes" id="UP000649829">
    <property type="component" value="Unassembled WGS sequence"/>
</dbReference>
<keyword evidence="2" id="KW-1185">Reference proteome</keyword>
<dbReference type="AlphaFoldDB" id="A0A917WC96"/>
<comment type="caution">
    <text evidence="1">The sequence shown here is derived from an EMBL/GenBank/DDBJ whole genome shotgun (WGS) entry which is preliminary data.</text>
</comment>
<sequence>MDIVLHAGAHCTDEDRLVKCLLKNKDLFLQRGVAVPGPSRYRRLLRDAVQALGKGEPAEGAREILLDSILEHDGVQRLLLSNENVFGVPKIAVSDGVLYPQAAQRIADLGRLFPGDRLVLALGIRNPATFLPALFAQSPQEDFLTFLDGTDPATLRWSELVERIRAAHPDLPLVLWCNEDTPLIWGSVLRAVAGLEEGTKIGGAFDLLSEIMSREGMQRFRAYLSDHPVMTEPQKRRVMGAFLDKYALEDEIEEELDLPGWDEGYVEMLTQRYEADVAAIEERGDVHFIAA</sequence>
<gene>
    <name evidence="1" type="ORF">GCM10011534_11210</name>
</gene>
<name>A0A917WC96_9RHOB</name>
<reference evidence="1" key="2">
    <citation type="submission" date="2020-09" db="EMBL/GenBank/DDBJ databases">
        <authorList>
            <person name="Sun Q."/>
            <person name="Zhou Y."/>
        </authorList>
    </citation>
    <scope>NUCLEOTIDE SEQUENCE</scope>
    <source>
        <strain evidence="1">CGMCC 1.6293</strain>
    </source>
</reference>
<reference evidence="1" key="1">
    <citation type="journal article" date="2014" name="Int. J. Syst. Evol. Microbiol.">
        <title>Complete genome sequence of Corynebacterium casei LMG S-19264T (=DSM 44701T), isolated from a smear-ripened cheese.</title>
        <authorList>
            <consortium name="US DOE Joint Genome Institute (JGI-PGF)"/>
            <person name="Walter F."/>
            <person name="Albersmeier A."/>
            <person name="Kalinowski J."/>
            <person name="Ruckert C."/>
        </authorList>
    </citation>
    <scope>NUCLEOTIDE SEQUENCE</scope>
    <source>
        <strain evidence="1">CGMCC 1.6293</strain>
    </source>
</reference>
<organism evidence="1 2">
    <name type="scientific">Pseudooceanicola nanhaiensis</name>
    <dbReference type="NCBI Taxonomy" id="375761"/>
    <lineage>
        <taxon>Bacteria</taxon>
        <taxon>Pseudomonadati</taxon>
        <taxon>Pseudomonadota</taxon>
        <taxon>Alphaproteobacteria</taxon>
        <taxon>Rhodobacterales</taxon>
        <taxon>Paracoccaceae</taxon>
        <taxon>Pseudooceanicola</taxon>
    </lineage>
</organism>
<evidence type="ECO:0000313" key="2">
    <source>
        <dbReference type="Proteomes" id="UP000649829"/>
    </source>
</evidence>
<accession>A0A917WC96</accession>
<proteinExistence type="predicted"/>
<dbReference type="RefSeq" id="WP_028286001.1">
    <property type="nucleotide sequence ID" value="NZ_BMLF01000001.1"/>
</dbReference>
<protein>
    <submittedName>
        <fullName evidence="1">Uncharacterized protein</fullName>
    </submittedName>
</protein>
<dbReference type="EMBL" id="BMLF01000001">
    <property type="protein sequence ID" value="GGL90824.1"/>
    <property type="molecule type" value="Genomic_DNA"/>
</dbReference>
<evidence type="ECO:0000313" key="1">
    <source>
        <dbReference type="EMBL" id="GGL90824.1"/>
    </source>
</evidence>